<evidence type="ECO:0000256" key="7">
    <source>
        <dbReference type="PROSITE-ProRule" id="PRU01240"/>
    </source>
</evidence>
<dbReference type="AlphaFoldDB" id="A0AA37W4F0"/>
<dbReference type="InterPro" id="IPR050131">
    <property type="entry name" value="Peptidase_S8_subtilisin-like"/>
</dbReference>
<evidence type="ECO:0000259" key="10">
    <source>
        <dbReference type="Pfam" id="PF00082"/>
    </source>
</evidence>
<evidence type="ECO:0000256" key="4">
    <source>
        <dbReference type="ARBA" id="ARBA00022670"/>
    </source>
</evidence>
<evidence type="ECO:0000313" key="12">
    <source>
        <dbReference type="Proteomes" id="UP001161389"/>
    </source>
</evidence>
<dbReference type="EMBL" id="BSNM01000003">
    <property type="protein sequence ID" value="GLQ30027.1"/>
    <property type="molecule type" value="Genomic_DNA"/>
</dbReference>
<reference evidence="11" key="2">
    <citation type="submission" date="2023-01" db="EMBL/GenBank/DDBJ databases">
        <title>Draft genome sequence of Litoribrevibacter albus strain NBRC 110071.</title>
        <authorList>
            <person name="Sun Q."/>
            <person name="Mori K."/>
        </authorList>
    </citation>
    <scope>NUCLEOTIDE SEQUENCE</scope>
    <source>
        <strain evidence="11">NBRC 110071</strain>
    </source>
</reference>
<dbReference type="InterPro" id="IPR000209">
    <property type="entry name" value="Peptidase_S8/S53_dom"/>
</dbReference>
<comment type="similarity">
    <text evidence="2 7">Belongs to the peptidase S8 family.</text>
</comment>
<evidence type="ECO:0000313" key="11">
    <source>
        <dbReference type="EMBL" id="GLQ30027.1"/>
    </source>
</evidence>
<feature type="region of interest" description="Disordered" evidence="8">
    <location>
        <begin position="432"/>
        <end position="469"/>
    </location>
</feature>
<dbReference type="GO" id="GO:0004252">
    <property type="term" value="F:serine-type endopeptidase activity"/>
    <property type="evidence" value="ECO:0007669"/>
    <property type="project" value="UniProtKB-UniRule"/>
</dbReference>
<accession>A0AA37W4F0</accession>
<keyword evidence="9" id="KW-0732">Signal</keyword>
<keyword evidence="3" id="KW-0964">Secreted</keyword>
<evidence type="ECO:0000256" key="1">
    <source>
        <dbReference type="ARBA" id="ARBA00004613"/>
    </source>
</evidence>
<evidence type="ECO:0000256" key="8">
    <source>
        <dbReference type="SAM" id="MobiDB-lite"/>
    </source>
</evidence>
<dbReference type="Gene3D" id="3.40.50.200">
    <property type="entry name" value="Peptidase S8/S53 domain"/>
    <property type="match status" value="1"/>
</dbReference>
<dbReference type="CDD" id="cd07484">
    <property type="entry name" value="Peptidases_S8_Thermitase_like"/>
    <property type="match status" value="1"/>
</dbReference>
<keyword evidence="6 7" id="KW-0720">Serine protease</keyword>
<dbReference type="PRINTS" id="PR00723">
    <property type="entry name" value="SUBTILISIN"/>
</dbReference>
<feature type="chain" id="PRO_5041295842" description="Peptidase S8/S53 domain-containing protein" evidence="9">
    <location>
        <begin position="31"/>
        <end position="469"/>
    </location>
</feature>
<name>A0AA37W4F0_9GAMM</name>
<feature type="active site" description="Charge relay system" evidence="7">
    <location>
        <position position="166"/>
    </location>
</feature>
<keyword evidence="5 7" id="KW-0378">Hydrolase</keyword>
<organism evidence="11 12">
    <name type="scientific">Litoribrevibacter albus</name>
    <dbReference type="NCBI Taxonomy" id="1473156"/>
    <lineage>
        <taxon>Bacteria</taxon>
        <taxon>Pseudomonadati</taxon>
        <taxon>Pseudomonadota</taxon>
        <taxon>Gammaproteobacteria</taxon>
        <taxon>Oceanospirillales</taxon>
        <taxon>Oceanospirillaceae</taxon>
        <taxon>Litoribrevibacter</taxon>
    </lineage>
</organism>
<evidence type="ECO:0000256" key="2">
    <source>
        <dbReference type="ARBA" id="ARBA00011073"/>
    </source>
</evidence>
<dbReference type="PANTHER" id="PTHR43806:SF11">
    <property type="entry name" value="CEREVISIN-RELATED"/>
    <property type="match status" value="1"/>
</dbReference>
<dbReference type="GO" id="GO:0006508">
    <property type="term" value="P:proteolysis"/>
    <property type="evidence" value="ECO:0007669"/>
    <property type="project" value="UniProtKB-KW"/>
</dbReference>
<evidence type="ECO:0000256" key="6">
    <source>
        <dbReference type="ARBA" id="ARBA00022825"/>
    </source>
</evidence>
<dbReference type="PROSITE" id="PS00138">
    <property type="entry name" value="SUBTILASE_SER"/>
    <property type="match status" value="1"/>
</dbReference>
<comment type="subcellular location">
    <subcellularLocation>
        <location evidence="1">Secreted</location>
    </subcellularLocation>
</comment>
<dbReference type="RefSeq" id="WP_284378405.1">
    <property type="nucleotide sequence ID" value="NZ_BSNM01000003.1"/>
</dbReference>
<reference evidence="11" key="1">
    <citation type="journal article" date="2014" name="Int. J. Syst. Evol. Microbiol.">
        <title>Complete genome sequence of Corynebacterium casei LMG S-19264T (=DSM 44701T), isolated from a smear-ripened cheese.</title>
        <authorList>
            <consortium name="US DOE Joint Genome Institute (JGI-PGF)"/>
            <person name="Walter F."/>
            <person name="Albersmeier A."/>
            <person name="Kalinowski J."/>
            <person name="Ruckert C."/>
        </authorList>
    </citation>
    <scope>NUCLEOTIDE SEQUENCE</scope>
    <source>
        <strain evidence="11">NBRC 110071</strain>
    </source>
</reference>
<comment type="caution">
    <text evidence="11">The sequence shown here is derived from an EMBL/GenBank/DDBJ whole genome shotgun (WGS) entry which is preliminary data.</text>
</comment>
<evidence type="ECO:0000256" key="5">
    <source>
        <dbReference type="ARBA" id="ARBA00022801"/>
    </source>
</evidence>
<dbReference type="Pfam" id="PF00082">
    <property type="entry name" value="Peptidase_S8"/>
    <property type="match status" value="1"/>
</dbReference>
<evidence type="ECO:0000256" key="3">
    <source>
        <dbReference type="ARBA" id="ARBA00022525"/>
    </source>
</evidence>
<dbReference type="PANTHER" id="PTHR43806">
    <property type="entry name" value="PEPTIDASE S8"/>
    <property type="match status" value="1"/>
</dbReference>
<feature type="active site" description="Charge relay system" evidence="7">
    <location>
        <position position="133"/>
    </location>
</feature>
<dbReference type="InterPro" id="IPR021655">
    <property type="entry name" value="Put_metal-bd"/>
</dbReference>
<dbReference type="SUPFAM" id="SSF52743">
    <property type="entry name" value="Subtilisin-like"/>
    <property type="match status" value="1"/>
</dbReference>
<protein>
    <recommendedName>
        <fullName evidence="10">Peptidase S8/S53 domain-containing protein</fullName>
    </recommendedName>
</protein>
<dbReference type="Proteomes" id="UP001161389">
    <property type="component" value="Unassembled WGS sequence"/>
</dbReference>
<dbReference type="InterPro" id="IPR034084">
    <property type="entry name" value="Thermitase-like_dom"/>
</dbReference>
<keyword evidence="4 7" id="KW-0645">Protease</keyword>
<feature type="active site" description="Charge relay system" evidence="7">
    <location>
        <position position="343"/>
    </location>
</feature>
<dbReference type="GO" id="GO:0005576">
    <property type="term" value="C:extracellular region"/>
    <property type="evidence" value="ECO:0007669"/>
    <property type="project" value="UniProtKB-SubCell"/>
</dbReference>
<gene>
    <name evidence="11" type="ORF">GCM10007876_05050</name>
</gene>
<dbReference type="InterPro" id="IPR036852">
    <property type="entry name" value="Peptidase_S8/S53_dom_sf"/>
</dbReference>
<proteinExistence type="inferred from homology"/>
<dbReference type="InterPro" id="IPR023828">
    <property type="entry name" value="Peptidase_S8_Ser-AS"/>
</dbReference>
<keyword evidence="12" id="KW-1185">Reference proteome</keyword>
<feature type="signal peptide" evidence="9">
    <location>
        <begin position="1"/>
        <end position="30"/>
    </location>
</feature>
<dbReference type="PROSITE" id="PS51892">
    <property type="entry name" value="SUBTILASE"/>
    <property type="match status" value="1"/>
</dbReference>
<dbReference type="Pfam" id="PF11617">
    <property type="entry name" value="Cu-binding_MopE"/>
    <property type="match status" value="1"/>
</dbReference>
<dbReference type="InterPro" id="IPR015500">
    <property type="entry name" value="Peptidase_S8_subtilisin-rel"/>
</dbReference>
<evidence type="ECO:0000256" key="9">
    <source>
        <dbReference type="SAM" id="SignalP"/>
    </source>
</evidence>
<sequence length="469" mass="49153">MTTQPQPNRLALIRRTIAVSLLSASAISWAGPPEFRLGEILVNGSPDQHPSLNTVRYYPLSDVSLVSVEPGQEHATITKLQAKGKKASVNLAATKFMPTNDPYRSYQWHFNSINLSAAHDTTTGTGAVVAVLDTGFNSGGADSVSCLTAGTDIVNNDNDPTDGDGHGTHVSGTIAQASDNGVGVAGIAYNSCLMAVKVLSDSGSGSFVDIAEGIRWATDHGANVINMSLGISAQYQITNDPVTDAALDYAYINGVTVVAAAGNDGFRKMVSYPAVYPTVIAVGATDYRDQKVRYSNFGTGLDVMAPGGDTSADRNRDGYVDGVLQETFDSNGVFGYWFYQGTSMASPHVAGVAALLVASGVATTPDDVRAALTSTAKDLGEAGYDDQYGHGLIQADAALTWVPGEPPVEEPPVDPPLACTDADGDGYCEEIDDCDDTDPKVNPGMNEKGPRRNDGIDNDCDGVIDPQSR</sequence>
<feature type="domain" description="Peptidase S8/S53" evidence="10">
    <location>
        <begin position="124"/>
        <end position="391"/>
    </location>
</feature>